<dbReference type="PANTHER" id="PTHR14440">
    <property type="entry name" value="DNA-DIRECTED RNA POLYMERASE I SUBUNIT RPA49"/>
    <property type="match status" value="1"/>
</dbReference>
<organism evidence="7 8">
    <name type="scientific">Pisolithus microcarpus 441</name>
    <dbReference type="NCBI Taxonomy" id="765257"/>
    <lineage>
        <taxon>Eukaryota</taxon>
        <taxon>Fungi</taxon>
        <taxon>Dikarya</taxon>
        <taxon>Basidiomycota</taxon>
        <taxon>Agaricomycotina</taxon>
        <taxon>Agaricomycetes</taxon>
        <taxon>Agaricomycetidae</taxon>
        <taxon>Boletales</taxon>
        <taxon>Sclerodermatineae</taxon>
        <taxon>Pisolithaceae</taxon>
        <taxon>Pisolithus</taxon>
    </lineage>
</organism>
<dbReference type="Pfam" id="PF06870">
    <property type="entry name" value="RNA_pol_I_A49"/>
    <property type="match status" value="1"/>
</dbReference>
<dbReference type="OrthoDB" id="532500at2759"/>
<dbReference type="GO" id="GO:0006351">
    <property type="term" value="P:DNA-templated transcription"/>
    <property type="evidence" value="ECO:0007669"/>
    <property type="project" value="InterPro"/>
</dbReference>
<dbReference type="GO" id="GO:0005730">
    <property type="term" value="C:nucleolus"/>
    <property type="evidence" value="ECO:0007669"/>
    <property type="project" value="UniProtKB-SubCell"/>
</dbReference>
<dbReference type="GO" id="GO:0003677">
    <property type="term" value="F:DNA binding"/>
    <property type="evidence" value="ECO:0007669"/>
    <property type="project" value="InterPro"/>
</dbReference>
<evidence type="ECO:0000256" key="5">
    <source>
        <dbReference type="ARBA" id="ARBA00023242"/>
    </source>
</evidence>
<evidence type="ECO:0000256" key="1">
    <source>
        <dbReference type="ARBA" id="ARBA00004604"/>
    </source>
</evidence>
<dbReference type="STRING" id="765257.A0A0C9YLM9"/>
<keyword evidence="4" id="KW-0804">Transcription</keyword>
<comment type="subcellular location">
    <subcellularLocation>
        <location evidence="1">Nucleus</location>
        <location evidence="1">Nucleolus</location>
    </subcellularLocation>
</comment>
<sequence>MASTSVSKKRKREAGDDAKASFVLSTQPKSQLGPVLANFPSVKPSKSTTFSCYQTGGNAKALGDADDAEFAELPTLIAGETDSVDFHSANQPTGCRYLVGVHDKKTGITTIRPAPVHTLARDVKALKSLEPIAVSVLQRLEARAALGETFGTKKAKLAIKAQERNKVDVSAMETVVDHLQESIQKSTQALPSKEEAQATADSTRLVPPYNAEATVPSEVYPLHNIIPEAEWRTLAATPFLVVGQMQRTPLLPFQRSQWINQHLHSICESSSPSKTNIKILLYISYMMFFRKFAIQSNLGKVVLEEKLASMSPVVADGLLSRFTESARSSSKPQFTSQKETLLLTHMFALCLRVDDYATDTELIARDLSQSTQSINTLFKSMGCQITKLTLTDLKRLGLPDGAAGTKRALLKVPLEFPKPRGKRRRK</sequence>
<keyword evidence="3" id="KW-0240">DNA-directed RNA polymerase</keyword>
<proteinExistence type="inferred from homology"/>
<evidence type="ECO:0008006" key="9">
    <source>
        <dbReference type="Google" id="ProtNLM"/>
    </source>
</evidence>
<comment type="similarity">
    <text evidence="2">Belongs to the eukaryotic RPA49/POLR1E RNA polymerase subunit family.</text>
</comment>
<gene>
    <name evidence="7" type="ORF">PISMIDRAFT_223048</name>
</gene>
<evidence type="ECO:0000313" key="7">
    <source>
        <dbReference type="EMBL" id="KIK17576.1"/>
    </source>
</evidence>
<name>A0A0C9YLM9_9AGAM</name>
<keyword evidence="8" id="KW-1185">Reference proteome</keyword>
<evidence type="ECO:0000256" key="2">
    <source>
        <dbReference type="ARBA" id="ARBA00009430"/>
    </source>
</evidence>
<dbReference type="InterPro" id="IPR009668">
    <property type="entry name" value="RNA_pol-assoc_fac_A49-like"/>
</dbReference>
<accession>A0A0C9YLM9</accession>
<keyword evidence="5" id="KW-0539">Nucleus</keyword>
<reference evidence="8" key="2">
    <citation type="submission" date="2015-01" db="EMBL/GenBank/DDBJ databases">
        <title>Evolutionary Origins and Diversification of the Mycorrhizal Mutualists.</title>
        <authorList>
            <consortium name="DOE Joint Genome Institute"/>
            <consortium name="Mycorrhizal Genomics Consortium"/>
            <person name="Kohler A."/>
            <person name="Kuo A."/>
            <person name="Nagy L.G."/>
            <person name="Floudas D."/>
            <person name="Copeland A."/>
            <person name="Barry K.W."/>
            <person name="Cichocki N."/>
            <person name="Veneault-Fourrey C."/>
            <person name="LaButti K."/>
            <person name="Lindquist E.A."/>
            <person name="Lipzen A."/>
            <person name="Lundell T."/>
            <person name="Morin E."/>
            <person name="Murat C."/>
            <person name="Riley R."/>
            <person name="Ohm R."/>
            <person name="Sun H."/>
            <person name="Tunlid A."/>
            <person name="Henrissat B."/>
            <person name="Grigoriev I.V."/>
            <person name="Hibbett D.S."/>
            <person name="Martin F."/>
        </authorList>
    </citation>
    <scope>NUCLEOTIDE SEQUENCE [LARGE SCALE GENOMIC DNA]</scope>
    <source>
        <strain evidence="8">441</strain>
    </source>
</reference>
<protein>
    <recommendedName>
        <fullName evidence="9">DNA-directed RNA polymerase I subunit RPA49</fullName>
    </recommendedName>
</protein>
<evidence type="ECO:0000256" key="6">
    <source>
        <dbReference type="SAM" id="MobiDB-lite"/>
    </source>
</evidence>
<reference evidence="7 8" key="1">
    <citation type="submission" date="2014-04" db="EMBL/GenBank/DDBJ databases">
        <authorList>
            <consortium name="DOE Joint Genome Institute"/>
            <person name="Kuo A."/>
            <person name="Kohler A."/>
            <person name="Costa M.D."/>
            <person name="Nagy L.G."/>
            <person name="Floudas D."/>
            <person name="Copeland A."/>
            <person name="Barry K.W."/>
            <person name="Cichocki N."/>
            <person name="Veneault-Fourrey C."/>
            <person name="LaButti K."/>
            <person name="Lindquist E.A."/>
            <person name="Lipzen A."/>
            <person name="Lundell T."/>
            <person name="Morin E."/>
            <person name="Murat C."/>
            <person name="Sun H."/>
            <person name="Tunlid A."/>
            <person name="Henrissat B."/>
            <person name="Grigoriev I.V."/>
            <person name="Hibbett D.S."/>
            <person name="Martin F."/>
            <person name="Nordberg H.P."/>
            <person name="Cantor M.N."/>
            <person name="Hua S.X."/>
        </authorList>
    </citation>
    <scope>NUCLEOTIDE SEQUENCE [LARGE SCALE GENOMIC DNA]</scope>
    <source>
        <strain evidence="7 8">441</strain>
    </source>
</reference>
<dbReference type="HOGENOM" id="CLU_034953_2_1_1"/>
<dbReference type="GO" id="GO:0000428">
    <property type="term" value="C:DNA-directed RNA polymerase complex"/>
    <property type="evidence" value="ECO:0007669"/>
    <property type="project" value="UniProtKB-KW"/>
</dbReference>
<dbReference type="AlphaFoldDB" id="A0A0C9YLM9"/>
<feature type="region of interest" description="Disordered" evidence="6">
    <location>
        <begin position="1"/>
        <end position="22"/>
    </location>
</feature>
<dbReference type="EMBL" id="KN833824">
    <property type="protein sequence ID" value="KIK17576.1"/>
    <property type="molecule type" value="Genomic_DNA"/>
</dbReference>
<evidence type="ECO:0000256" key="4">
    <source>
        <dbReference type="ARBA" id="ARBA00023163"/>
    </source>
</evidence>
<evidence type="ECO:0000256" key="3">
    <source>
        <dbReference type="ARBA" id="ARBA00022478"/>
    </source>
</evidence>
<dbReference type="Proteomes" id="UP000054018">
    <property type="component" value="Unassembled WGS sequence"/>
</dbReference>
<evidence type="ECO:0000313" key="8">
    <source>
        <dbReference type="Proteomes" id="UP000054018"/>
    </source>
</evidence>